<reference evidence="1" key="2">
    <citation type="submission" date="2022-06" db="UniProtKB">
        <authorList>
            <consortium name="EnsemblMetazoa"/>
        </authorList>
    </citation>
    <scope>IDENTIFICATION</scope>
</reference>
<dbReference type="Proteomes" id="UP000024404">
    <property type="component" value="Unassembled WGS sequence"/>
</dbReference>
<protein>
    <submittedName>
        <fullName evidence="1">Uncharacterized protein</fullName>
    </submittedName>
</protein>
<organism evidence="1 2">
    <name type="scientific">Onchocerca volvulus</name>
    <dbReference type="NCBI Taxonomy" id="6282"/>
    <lineage>
        <taxon>Eukaryota</taxon>
        <taxon>Metazoa</taxon>
        <taxon>Ecdysozoa</taxon>
        <taxon>Nematoda</taxon>
        <taxon>Chromadorea</taxon>
        <taxon>Rhabditida</taxon>
        <taxon>Spirurina</taxon>
        <taxon>Spiruromorpha</taxon>
        <taxon>Filarioidea</taxon>
        <taxon>Onchocercidae</taxon>
        <taxon>Onchocerca</taxon>
    </lineage>
</organism>
<dbReference type="EnsemblMetazoa" id="OVOC495.1">
    <property type="protein sequence ID" value="OVOC495.1"/>
    <property type="gene ID" value="WBGene00237304"/>
</dbReference>
<proteinExistence type="predicted"/>
<dbReference type="AlphaFoldDB" id="A0A8R1XVA0"/>
<evidence type="ECO:0000313" key="2">
    <source>
        <dbReference type="Proteomes" id="UP000024404"/>
    </source>
</evidence>
<accession>A0A8R1XVA0</accession>
<name>A0A8R1XVA0_ONCVO</name>
<dbReference type="EMBL" id="CMVM020000020">
    <property type="status" value="NOT_ANNOTATED_CDS"/>
    <property type="molecule type" value="Genomic_DNA"/>
</dbReference>
<sequence>MEVEQIVDFNNNFSNKAAINVLSFLTSNLASSEKQYYQIDASCYALLSRKNEKMKQKQNRRKKFKNRRVFGKGIANLKFY</sequence>
<reference evidence="2" key="1">
    <citation type="submission" date="2013-10" db="EMBL/GenBank/DDBJ databases">
        <title>Genome sequencing of Onchocerca volvulus.</title>
        <authorList>
            <person name="Cotton J."/>
            <person name="Tsai J."/>
            <person name="Stanley E."/>
            <person name="Tracey A."/>
            <person name="Holroyd N."/>
            <person name="Lustigman S."/>
            <person name="Berriman M."/>
        </authorList>
    </citation>
    <scope>NUCLEOTIDE SEQUENCE</scope>
</reference>
<evidence type="ECO:0000313" key="1">
    <source>
        <dbReference type="EnsemblMetazoa" id="OVOC495.1"/>
    </source>
</evidence>
<keyword evidence="2" id="KW-1185">Reference proteome</keyword>